<keyword evidence="2" id="KW-1185">Reference proteome</keyword>
<name>W6JSA9_9MICO</name>
<accession>W6JSA9</accession>
<proteinExistence type="predicted"/>
<gene>
    <name evidence="1" type="ORF">BN11_1090009</name>
</gene>
<dbReference type="AlphaFoldDB" id="W6JSA9"/>
<comment type="caution">
    <text evidence="1">The sequence shown here is derived from an EMBL/GenBank/DDBJ whole genome shotgun (WGS) entry which is preliminary data.</text>
</comment>
<evidence type="ECO:0000313" key="2">
    <source>
        <dbReference type="Proteomes" id="UP000035763"/>
    </source>
</evidence>
<dbReference type="EMBL" id="CAJA01000012">
    <property type="protein sequence ID" value="CCH71788.1"/>
    <property type="molecule type" value="Genomic_DNA"/>
</dbReference>
<dbReference type="STRING" id="1193182.BN11_1090009"/>
<organism evidence="1 2">
    <name type="scientific">Nostocoides australiense Ben110</name>
    <dbReference type="NCBI Taxonomy" id="1193182"/>
    <lineage>
        <taxon>Bacteria</taxon>
        <taxon>Bacillati</taxon>
        <taxon>Actinomycetota</taxon>
        <taxon>Actinomycetes</taxon>
        <taxon>Micrococcales</taxon>
        <taxon>Intrasporangiaceae</taxon>
        <taxon>Nostocoides</taxon>
    </lineage>
</organism>
<reference evidence="1 2" key="1">
    <citation type="journal article" date="2013" name="ISME J.">
        <title>A metabolic model for members of the genus Tetrasphaera involved in enhanced biological phosphorus removal.</title>
        <authorList>
            <person name="Kristiansen R."/>
            <person name="Nguyen H.T.T."/>
            <person name="Saunders A.M."/>
            <person name="Nielsen J.L."/>
            <person name="Wimmer R."/>
            <person name="Le V.Q."/>
            <person name="McIlroy S.J."/>
            <person name="Petrovski S."/>
            <person name="Seviour R.J."/>
            <person name="Calteau A."/>
            <person name="Nielsen K.L."/>
            <person name="Nielsen P.H."/>
        </authorList>
    </citation>
    <scope>NUCLEOTIDE SEQUENCE [LARGE SCALE GENOMIC DNA]</scope>
    <source>
        <strain evidence="1 2">Ben110</strain>
    </source>
</reference>
<protein>
    <submittedName>
        <fullName evidence="1">Uncharacterized protein</fullName>
    </submittedName>
</protein>
<sequence length="148" mass="15838">MTLTPDRAGSGATRLDGTLVALERAEAAGRTARQALADARLALGTARGWADAGLSSVIDLPDPGVLRALCDEETGESAVALRTHILHAQDTAHSAEALIAQGIQLIGQELVDALERLRTERIRRSPMPHDQRGKRWGKLLTRARVAAH</sequence>
<dbReference type="Proteomes" id="UP000035763">
    <property type="component" value="Unassembled WGS sequence"/>
</dbReference>
<evidence type="ECO:0000313" key="1">
    <source>
        <dbReference type="EMBL" id="CCH71788.1"/>
    </source>
</evidence>
<dbReference type="RefSeq" id="WP_048696664.1">
    <property type="nucleotide sequence ID" value="NZ_HG764815.1"/>
</dbReference>